<protein>
    <submittedName>
        <fullName evidence="9">MD-2-related lipid recognition domain-containing protein / ML domain-containing protein</fullName>
    </submittedName>
</protein>
<comment type="similarity">
    <text evidence="2">Belongs to the NPC2 family.</text>
</comment>
<dbReference type="EMBL" id="SDAM02000108">
    <property type="protein sequence ID" value="KAH6829465.1"/>
    <property type="molecule type" value="Genomic_DNA"/>
</dbReference>
<dbReference type="InterPro" id="IPR003172">
    <property type="entry name" value="ML_dom"/>
</dbReference>
<dbReference type="Proteomes" id="UP001190926">
    <property type="component" value="Unassembled WGS sequence"/>
</dbReference>
<evidence type="ECO:0000313" key="10">
    <source>
        <dbReference type="Proteomes" id="UP001190926"/>
    </source>
</evidence>
<reference evidence="9 10" key="1">
    <citation type="journal article" date="2021" name="Nat. Commun.">
        <title>Incipient diploidization of the medicinal plant Perilla within 10,000 years.</title>
        <authorList>
            <person name="Zhang Y."/>
            <person name="Shen Q."/>
            <person name="Leng L."/>
            <person name="Zhang D."/>
            <person name="Chen S."/>
            <person name="Shi Y."/>
            <person name="Ning Z."/>
            <person name="Chen S."/>
        </authorList>
    </citation>
    <scope>NUCLEOTIDE SEQUENCE [LARGE SCALE GENOMIC DNA]</scope>
    <source>
        <strain evidence="10">cv. PC099</strain>
    </source>
</reference>
<feature type="signal peptide" evidence="7">
    <location>
        <begin position="1"/>
        <end position="25"/>
    </location>
</feature>
<dbReference type="GO" id="GO:0032934">
    <property type="term" value="F:sterol binding"/>
    <property type="evidence" value="ECO:0007669"/>
    <property type="project" value="InterPro"/>
</dbReference>
<evidence type="ECO:0000256" key="4">
    <source>
        <dbReference type="ARBA" id="ARBA00022448"/>
    </source>
</evidence>
<dbReference type="SUPFAM" id="SSF81296">
    <property type="entry name" value="E set domains"/>
    <property type="match status" value="1"/>
</dbReference>
<keyword evidence="6" id="KW-0445">Lipid transport</keyword>
<gene>
    <name evidence="9" type="ORF">C2S53_011508</name>
</gene>
<comment type="subunit">
    <text evidence="3">Monomer.</text>
</comment>
<dbReference type="PANTHER" id="PTHR11306:SF0">
    <property type="entry name" value="PHOSPHATIDYLGLYCEROL_PHOSPHATIDYLINOSITOL TRANSFER PROTEIN"/>
    <property type="match status" value="1"/>
</dbReference>
<evidence type="ECO:0000256" key="1">
    <source>
        <dbReference type="ARBA" id="ARBA00002053"/>
    </source>
</evidence>
<dbReference type="GO" id="GO:0032366">
    <property type="term" value="P:intracellular sterol transport"/>
    <property type="evidence" value="ECO:0007669"/>
    <property type="project" value="InterPro"/>
</dbReference>
<evidence type="ECO:0000256" key="6">
    <source>
        <dbReference type="ARBA" id="ARBA00023055"/>
    </source>
</evidence>
<dbReference type="SMART" id="SM00737">
    <property type="entry name" value="ML"/>
    <property type="match status" value="1"/>
</dbReference>
<keyword evidence="10" id="KW-1185">Reference proteome</keyword>
<keyword evidence="5 7" id="KW-0732">Signal</keyword>
<evidence type="ECO:0000256" key="7">
    <source>
        <dbReference type="SAM" id="SignalP"/>
    </source>
</evidence>
<dbReference type="PANTHER" id="PTHR11306">
    <property type="entry name" value="NIEMANN PICK TYPE C2 PROTEIN NPC2-RELATED"/>
    <property type="match status" value="1"/>
</dbReference>
<feature type="chain" id="PRO_5042042115" evidence="7">
    <location>
        <begin position="26"/>
        <end position="159"/>
    </location>
</feature>
<dbReference type="Pfam" id="PF02221">
    <property type="entry name" value="E1_DerP2_DerF2"/>
    <property type="match status" value="1"/>
</dbReference>
<dbReference type="FunFam" id="2.60.40.770:FF:000002">
    <property type="entry name" value="putative phosphatidylglycerol/phosphatidylinositol transfer protein DDB_G0282179"/>
    <property type="match status" value="1"/>
</dbReference>
<dbReference type="AlphaFoldDB" id="A0AAD4P849"/>
<dbReference type="InterPro" id="IPR014756">
    <property type="entry name" value="Ig_E-set"/>
</dbReference>
<dbReference type="CDD" id="cd00917">
    <property type="entry name" value="PG-PI_TP"/>
    <property type="match status" value="1"/>
</dbReference>
<evidence type="ECO:0000256" key="3">
    <source>
        <dbReference type="ARBA" id="ARBA00011245"/>
    </source>
</evidence>
<sequence length="159" mass="17416">MATVHMKVFCGLLFALCLAVPLISATETAVKYCNNKANYIVKVNGLDIDPYPISKNKNTTFTISATTAEPITGGKLVIDVTYFWFHVHSEDHDLCKKTSCPVAVGDFLVSHSQELPGITPPGSYTLKMTMVDGNKKELTCINFDFSIGFIAEEKLSADM</sequence>
<proteinExistence type="inferred from homology"/>
<evidence type="ECO:0000313" key="9">
    <source>
        <dbReference type="EMBL" id="KAH6829465.1"/>
    </source>
</evidence>
<dbReference type="Gene3D" id="2.60.40.770">
    <property type="match status" value="1"/>
</dbReference>
<keyword evidence="4" id="KW-0813">Transport</keyword>
<evidence type="ECO:0000256" key="5">
    <source>
        <dbReference type="ARBA" id="ARBA00022729"/>
    </source>
</evidence>
<evidence type="ECO:0000259" key="8">
    <source>
        <dbReference type="SMART" id="SM00737"/>
    </source>
</evidence>
<comment type="function">
    <text evidence="1">Catalyzes the intermembrane transfer of phosphatidylglycerol and phosphatidylinositol.</text>
</comment>
<dbReference type="InterPro" id="IPR033917">
    <property type="entry name" value="ML_PG-PI_TP"/>
</dbReference>
<name>A0AAD4P849_PERFH</name>
<feature type="domain" description="MD-2-related lipid-recognition" evidence="8">
    <location>
        <begin position="30"/>
        <end position="145"/>
    </location>
</feature>
<organism evidence="9 10">
    <name type="scientific">Perilla frutescens var. hirtella</name>
    <name type="common">Perilla citriodora</name>
    <name type="synonym">Perilla setoyensis</name>
    <dbReference type="NCBI Taxonomy" id="608512"/>
    <lineage>
        <taxon>Eukaryota</taxon>
        <taxon>Viridiplantae</taxon>
        <taxon>Streptophyta</taxon>
        <taxon>Embryophyta</taxon>
        <taxon>Tracheophyta</taxon>
        <taxon>Spermatophyta</taxon>
        <taxon>Magnoliopsida</taxon>
        <taxon>eudicotyledons</taxon>
        <taxon>Gunneridae</taxon>
        <taxon>Pentapetalae</taxon>
        <taxon>asterids</taxon>
        <taxon>lamiids</taxon>
        <taxon>Lamiales</taxon>
        <taxon>Lamiaceae</taxon>
        <taxon>Nepetoideae</taxon>
        <taxon>Elsholtzieae</taxon>
        <taxon>Perilla</taxon>
    </lineage>
</organism>
<accession>A0AAD4P849</accession>
<dbReference type="InterPro" id="IPR039670">
    <property type="entry name" value="NPC2-like"/>
</dbReference>
<evidence type="ECO:0000256" key="2">
    <source>
        <dbReference type="ARBA" id="ARBA00006370"/>
    </source>
</evidence>
<comment type="caution">
    <text evidence="9">The sequence shown here is derived from an EMBL/GenBank/DDBJ whole genome shotgun (WGS) entry which is preliminary data.</text>
</comment>